<dbReference type="GO" id="GO:0005576">
    <property type="term" value="C:extracellular region"/>
    <property type="evidence" value="ECO:0007669"/>
    <property type="project" value="UniProtKB-SubCell"/>
</dbReference>
<keyword evidence="7 8" id="KW-0862">Zinc</keyword>
<dbReference type="PIRSF" id="PIRSF036365">
    <property type="entry name" value="Astacin_nematoda"/>
    <property type="match status" value="1"/>
</dbReference>
<keyword evidence="2 6" id="KW-0964">Secreted</keyword>
<dbReference type="GO" id="GO:0006508">
    <property type="term" value="P:proteolysis"/>
    <property type="evidence" value="ECO:0007669"/>
    <property type="project" value="UniProtKB-KW"/>
</dbReference>
<dbReference type="PANTHER" id="PTHR10127">
    <property type="entry name" value="DISCOIDIN, CUB, EGF, LAMININ , AND ZINC METALLOPROTEASE DOMAIN CONTAINING"/>
    <property type="match status" value="1"/>
</dbReference>
<keyword evidence="7 8" id="KW-0645">Protease</keyword>
<accession>A0A7I4YHI2</accession>
<keyword evidence="7 8" id="KW-0479">Metal-binding</keyword>
<dbReference type="InterPro" id="IPR017050">
    <property type="entry name" value="Metallopeptidase_nem"/>
</dbReference>
<comment type="caution">
    <text evidence="7">Lacks conserved residue(s) required for the propagation of feature annotation.</text>
</comment>
<feature type="binding site" evidence="7">
    <location>
        <position position="219"/>
    </location>
    <ligand>
        <name>Zn(2+)</name>
        <dbReference type="ChEBI" id="CHEBI:29105"/>
        <note>catalytic</note>
    </ligand>
</feature>
<protein>
    <recommendedName>
        <fullName evidence="6">Zinc metalloproteinase</fullName>
    </recommendedName>
</protein>
<proteinExistence type="predicted"/>
<sequence length="476" mass="52606">MRQGMIGVLLLLTVLFDSSLCLSEKGRIALTKAYGGINIEERRERLRNLGLSASEQNTISGTAGQTTLVDSTSEDVLDGETTAVDDDSILAINRREGIDEYLYGGDMILTEEQLSALEHPTRQKRQIRSGARRWENNTVSYYFDVNITAANQDLVRTHLKYISNRTCVKFVENANATNRIKVIDGSGCWSYVGMLSREQELSLASGCFSQATVVHEFMHALGVQHMHMRSDRDKFLKVNLTYVNPNSQHNFAKDPNSLNLTPFEYGSVMQYSSNSFSTNGNSMTPLTAGFGRTMGSRLVSFYDIRMINIHYKCNVPCNGLPKTAKCLNGGAPNPKNCKVCLCPLGYGGGLCGQRKPGCGAALVAASTWKGRNITVVRNTTTPTSEPHVTCNDWITAPAGKKIQVRLMKLTNVQCRNGCTVNAFEPKLMANKAITNRRLCCDADLTTIRTSNISPMPVVAYTSSNVATTFFYHYRFI</sequence>
<organism evidence="10 11">
    <name type="scientific">Haemonchus contortus</name>
    <name type="common">Barber pole worm</name>
    <dbReference type="NCBI Taxonomy" id="6289"/>
    <lineage>
        <taxon>Eukaryota</taxon>
        <taxon>Metazoa</taxon>
        <taxon>Ecdysozoa</taxon>
        <taxon>Nematoda</taxon>
        <taxon>Chromadorea</taxon>
        <taxon>Rhabditida</taxon>
        <taxon>Rhabditina</taxon>
        <taxon>Rhabditomorpha</taxon>
        <taxon>Strongyloidea</taxon>
        <taxon>Trichostrongylidae</taxon>
        <taxon>Haemonchus</taxon>
    </lineage>
</organism>
<dbReference type="PRINTS" id="PR00480">
    <property type="entry name" value="ASTACIN"/>
</dbReference>
<dbReference type="GO" id="GO:0008270">
    <property type="term" value="F:zinc ion binding"/>
    <property type="evidence" value="ECO:0007669"/>
    <property type="project" value="UniProtKB-UniRule"/>
</dbReference>
<dbReference type="PROSITE" id="PS51864">
    <property type="entry name" value="ASTACIN"/>
    <property type="match status" value="1"/>
</dbReference>
<keyword evidence="5" id="KW-0325">Glycoprotein</keyword>
<dbReference type="Proteomes" id="UP000025227">
    <property type="component" value="Unplaced"/>
</dbReference>
<comment type="subcellular location">
    <subcellularLocation>
        <location evidence="1 6">Secreted</location>
    </subcellularLocation>
</comment>
<keyword evidence="7 8" id="KW-0378">Hydrolase</keyword>
<feature type="binding site" evidence="7">
    <location>
        <position position="215"/>
    </location>
    <ligand>
        <name>Zn(2+)</name>
        <dbReference type="ChEBI" id="CHEBI:29105"/>
        <note>catalytic</note>
    </ligand>
</feature>
<feature type="signal peptide" evidence="6 8">
    <location>
        <begin position="1"/>
        <end position="21"/>
    </location>
</feature>
<dbReference type="InterPro" id="IPR024079">
    <property type="entry name" value="MetalloPept_cat_dom_sf"/>
</dbReference>
<evidence type="ECO:0000256" key="7">
    <source>
        <dbReference type="PROSITE-ProRule" id="PRU01211"/>
    </source>
</evidence>
<evidence type="ECO:0000256" key="5">
    <source>
        <dbReference type="ARBA" id="ARBA00023180"/>
    </source>
</evidence>
<evidence type="ECO:0000256" key="8">
    <source>
        <dbReference type="RuleBase" id="RU361183"/>
    </source>
</evidence>
<dbReference type="SMART" id="SM00235">
    <property type="entry name" value="ZnMc"/>
    <property type="match status" value="1"/>
</dbReference>
<dbReference type="InterPro" id="IPR001506">
    <property type="entry name" value="Peptidase_M12A"/>
</dbReference>
<evidence type="ECO:0000313" key="11">
    <source>
        <dbReference type="WBParaSite" id="HCON_00100950-00001"/>
    </source>
</evidence>
<dbReference type="GO" id="GO:0018996">
    <property type="term" value="P:molting cycle, collagen and cuticulin-based cuticle"/>
    <property type="evidence" value="ECO:0007669"/>
    <property type="project" value="InterPro"/>
</dbReference>
<dbReference type="GO" id="GO:0004222">
    <property type="term" value="F:metalloendopeptidase activity"/>
    <property type="evidence" value="ECO:0007669"/>
    <property type="project" value="UniProtKB-UniRule"/>
</dbReference>
<feature type="chain" id="PRO_5029948261" description="Zinc metalloproteinase" evidence="6 8">
    <location>
        <begin position="22"/>
        <end position="476"/>
    </location>
</feature>
<feature type="domain" description="Peptidase M12A" evidence="9">
    <location>
        <begin position="125"/>
        <end position="314"/>
    </location>
</feature>
<evidence type="ECO:0000256" key="4">
    <source>
        <dbReference type="ARBA" id="ARBA00023157"/>
    </source>
</evidence>
<dbReference type="Pfam" id="PF01400">
    <property type="entry name" value="Astacin"/>
    <property type="match status" value="1"/>
</dbReference>
<keyword evidence="7 8" id="KW-0482">Metalloprotease</keyword>
<evidence type="ECO:0000256" key="2">
    <source>
        <dbReference type="ARBA" id="ARBA00022525"/>
    </source>
</evidence>
<dbReference type="Gene3D" id="3.40.390.10">
    <property type="entry name" value="Collagenase (Catalytic Domain)"/>
    <property type="match status" value="1"/>
</dbReference>
<keyword evidence="3 6" id="KW-0732">Signal</keyword>
<evidence type="ECO:0000256" key="3">
    <source>
        <dbReference type="ARBA" id="ARBA00022729"/>
    </source>
</evidence>
<feature type="active site" evidence="7">
    <location>
        <position position="216"/>
    </location>
</feature>
<evidence type="ECO:0000259" key="9">
    <source>
        <dbReference type="PROSITE" id="PS51864"/>
    </source>
</evidence>
<evidence type="ECO:0000256" key="1">
    <source>
        <dbReference type="ARBA" id="ARBA00004613"/>
    </source>
</evidence>
<dbReference type="InterPro" id="IPR034035">
    <property type="entry name" value="Astacin-like_dom"/>
</dbReference>
<name>A0A7I4YHI2_HAECO</name>
<dbReference type="AlphaFoldDB" id="A0A7I4YHI2"/>
<keyword evidence="4" id="KW-1015">Disulfide bond</keyword>
<evidence type="ECO:0000256" key="6">
    <source>
        <dbReference type="PIRNR" id="PIRNR036365"/>
    </source>
</evidence>
<dbReference type="OMA" id="IRMINIH"/>
<feature type="binding site" evidence="7">
    <location>
        <position position="225"/>
    </location>
    <ligand>
        <name>Zn(2+)</name>
        <dbReference type="ChEBI" id="CHEBI:29105"/>
        <note>catalytic</note>
    </ligand>
</feature>
<dbReference type="InterPro" id="IPR006026">
    <property type="entry name" value="Peptidase_Metallo"/>
</dbReference>
<dbReference type="PANTHER" id="PTHR10127:SF831">
    <property type="entry name" value="ZINC METALLOPROTEINASE NAS-37"/>
    <property type="match status" value="1"/>
</dbReference>
<reference evidence="11" key="1">
    <citation type="submission" date="2020-12" db="UniProtKB">
        <authorList>
            <consortium name="WormBaseParasite"/>
        </authorList>
    </citation>
    <scope>IDENTIFICATION</scope>
    <source>
        <strain evidence="11">MHco3</strain>
    </source>
</reference>
<dbReference type="CDD" id="cd04280">
    <property type="entry name" value="ZnMc_astacin_like"/>
    <property type="match status" value="1"/>
</dbReference>
<evidence type="ECO:0000313" key="10">
    <source>
        <dbReference type="Proteomes" id="UP000025227"/>
    </source>
</evidence>
<comment type="cofactor">
    <cofactor evidence="7 8">
        <name>Zn(2+)</name>
        <dbReference type="ChEBI" id="CHEBI:29105"/>
    </cofactor>
    <text evidence="7 8">Binds 1 zinc ion per subunit.</text>
</comment>
<dbReference type="WBParaSite" id="HCON_00100950-00001">
    <property type="protein sequence ID" value="HCON_00100950-00001"/>
    <property type="gene ID" value="HCON_00100950"/>
</dbReference>
<dbReference type="OrthoDB" id="291007at2759"/>
<keyword evidence="10" id="KW-1185">Reference proteome</keyword>
<dbReference type="SUPFAM" id="SSF55486">
    <property type="entry name" value="Metalloproteases ('zincins'), catalytic domain"/>
    <property type="match status" value="1"/>
</dbReference>